<comment type="caution">
    <text evidence="2">The sequence shown here is derived from an EMBL/GenBank/DDBJ whole genome shotgun (WGS) entry which is preliminary data.</text>
</comment>
<gene>
    <name evidence="2" type="ORF">LY90DRAFT_667427</name>
</gene>
<feature type="signal peptide" evidence="1">
    <location>
        <begin position="1"/>
        <end position="19"/>
    </location>
</feature>
<evidence type="ECO:0000313" key="3">
    <source>
        <dbReference type="Proteomes" id="UP000193920"/>
    </source>
</evidence>
<dbReference type="Proteomes" id="UP000193920">
    <property type="component" value="Unassembled WGS sequence"/>
</dbReference>
<protein>
    <recommendedName>
        <fullName evidence="4">Dickkopf N-terminal cysteine-rich domain-containing protein</fullName>
    </recommendedName>
</protein>
<keyword evidence="3" id="KW-1185">Reference proteome</keyword>
<keyword evidence="1" id="KW-0732">Signal</keyword>
<proteinExistence type="predicted"/>
<evidence type="ECO:0000313" key="2">
    <source>
        <dbReference type="EMBL" id="ORY70582.1"/>
    </source>
</evidence>
<evidence type="ECO:0000256" key="1">
    <source>
        <dbReference type="SAM" id="SignalP"/>
    </source>
</evidence>
<evidence type="ECO:0008006" key="4">
    <source>
        <dbReference type="Google" id="ProtNLM"/>
    </source>
</evidence>
<feature type="chain" id="PRO_5012960237" description="Dickkopf N-terminal cysteine-rich domain-containing protein" evidence="1">
    <location>
        <begin position="20"/>
        <end position="238"/>
    </location>
</feature>
<accession>A0A1Y2EG83</accession>
<dbReference type="EMBL" id="MCOG01000043">
    <property type="protein sequence ID" value="ORY70582.1"/>
    <property type="molecule type" value="Genomic_DNA"/>
</dbReference>
<reference evidence="2 3" key="1">
    <citation type="submission" date="2016-08" db="EMBL/GenBank/DDBJ databases">
        <title>A Parts List for Fungal Cellulosomes Revealed by Comparative Genomics.</title>
        <authorList>
            <consortium name="DOE Joint Genome Institute"/>
            <person name="Haitjema C.H."/>
            <person name="Gilmore S.P."/>
            <person name="Henske J.K."/>
            <person name="Solomon K.V."/>
            <person name="De Groot R."/>
            <person name="Kuo A."/>
            <person name="Mondo S.J."/>
            <person name="Salamov A.A."/>
            <person name="Labutti K."/>
            <person name="Zhao Z."/>
            <person name="Chiniquy J."/>
            <person name="Barry K."/>
            <person name="Brewer H.M."/>
            <person name="Purvine S.O."/>
            <person name="Wright A.T."/>
            <person name="Boxma B."/>
            <person name="Van Alen T."/>
            <person name="Hackstein J.H."/>
            <person name="Baker S.E."/>
            <person name="Grigoriev I.V."/>
            <person name="O'Malley M.A."/>
        </authorList>
    </citation>
    <scope>NUCLEOTIDE SEQUENCE [LARGE SCALE GENOMIC DNA]</scope>
    <source>
        <strain evidence="2 3">G1</strain>
    </source>
</reference>
<organism evidence="2 3">
    <name type="scientific">Neocallimastix californiae</name>
    <dbReference type="NCBI Taxonomy" id="1754190"/>
    <lineage>
        <taxon>Eukaryota</taxon>
        <taxon>Fungi</taxon>
        <taxon>Fungi incertae sedis</taxon>
        <taxon>Chytridiomycota</taxon>
        <taxon>Chytridiomycota incertae sedis</taxon>
        <taxon>Neocallimastigomycetes</taxon>
        <taxon>Neocallimastigales</taxon>
        <taxon>Neocallimastigaceae</taxon>
        <taxon>Neocallimastix</taxon>
    </lineage>
</organism>
<sequence length="238" mass="27536">MIKIIFWFFELVCIYGASSDIYNVESEDIPKRLIYRYNTLRTFNKTDNEEGICKNDVCFESMLTRPFIELPDINGTLHIYIVEPYESSYIVDDDLLFSTKCKSNEQCFSDKCANNTCIRNLQANILRCDALYTRPHLFISQKKSIHCGRMLGDPCDKNDECSSNYCEETYCYENPYQPSDTDAMNLNKEYLGLIGGIMSTNKVIKAIKQIDSQRCSFLESINIQTITKIIINNKLTIK</sequence>
<dbReference type="AlphaFoldDB" id="A0A1Y2EG83"/>
<name>A0A1Y2EG83_9FUNG</name>